<evidence type="ECO:0000313" key="7">
    <source>
        <dbReference type="Proteomes" id="UP000828537"/>
    </source>
</evidence>
<dbReference type="InterPro" id="IPR036157">
    <property type="entry name" value="dUTPase-like_sf"/>
</dbReference>
<gene>
    <name evidence="6" type="primary">UL50</name>
</gene>
<evidence type="ECO:0000313" key="6">
    <source>
        <dbReference type="EMBL" id="QPO25183.1"/>
    </source>
</evidence>
<dbReference type="Proteomes" id="UP000828537">
    <property type="component" value="Segment"/>
</dbReference>
<keyword evidence="2" id="KW-0378">Hydrolase</keyword>
<keyword evidence="1" id="KW-0479">Metal-binding</keyword>
<keyword evidence="7" id="KW-1185">Reference proteome</keyword>
<dbReference type="Pfam" id="PF00692">
    <property type="entry name" value="dUTPase"/>
    <property type="match status" value="1"/>
</dbReference>
<dbReference type="InterPro" id="IPR029054">
    <property type="entry name" value="dUTPase-like"/>
</dbReference>
<evidence type="ECO:0000256" key="4">
    <source>
        <dbReference type="ARBA" id="ARBA00023080"/>
    </source>
</evidence>
<dbReference type="Gene3D" id="2.70.40.10">
    <property type="match status" value="2"/>
</dbReference>
<dbReference type="HAMAP" id="MF_04031">
    <property type="entry name" value="HSV_DUT"/>
    <property type="match status" value="1"/>
</dbReference>
<organism evidence="6 7">
    <name type="scientific">Bovine alphaherpesvirus 2</name>
    <dbReference type="NCBI Taxonomy" id="10295"/>
    <lineage>
        <taxon>Viruses</taxon>
        <taxon>Duplodnaviria</taxon>
        <taxon>Heunggongvirae</taxon>
        <taxon>Peploviricota</taxon>
        <taxon>Herviviricetes</taxon>
        <taxon>Herpesvirales</taxon>
        <taxon>Orthoherpesviridae</taxon>
        <taxon>Alphaherpesvirinae</taxon>
        <taxon>Simplexvirus</taxon>
        <taxon>Simplexvirus bovinealpha2</taxon>
    </lineage>
</organism>
<reference evidence="6 7" key="1">
    <citation type="journal article" date="2020" name="Arch.">
        <title>Full genome sequence of bovine alphaherpesvirus 2 (BoHV-2).</title>
        <authorList>
            <person name="Pfaff F."/>
            <person name="Neubauer-Juric A."/>
            <person name="Krebs S."/>
            <person name="Hauser A."/>
            <person name="Singer S."/>
            <person name="Blum H."/>
            <person name="Hoffmann B."/>
        </authorList>
    </citation>
    <scope>NUCLEOTIDE SEQUENCE [LARGE SCALE GENOMIC DNA]</scope>
    <source>
        <strain evidence="6 7">C1Z FZR</strain>
    </source>
</reference>
<dbReference type="SUPFAM" id="SSF51283">
    <property type="entry name" value="dUTPase-like"/>
    <property type="match status" value="2"/>
</dbReference>
<accession>A0ABX6WM37</accession>
<dbReference type="EMBL" id="MT862163">
    <property type="protein sequence ID" value="QPO25183.1"/>
    <property type="molecule type" value="Genomic_DNA"/>
</dbReference>
<dbReference type="RefSeq" id="YP_010798769.1">
    <property type="nucleotide sequence ID" value="NC_076512.1"/>
</dbReference>
<feature type="domain" description="dUTPase-like" evidence="5">
    <location>
        <begin position="191"/>
        <end position="296"/>
    </location>
</feature>
<sequence>MASSAKSPIVRGRSDGTGPAVPNILVSLDKGVCGAAADWRLMCRTRGRSAQLEVYNRREIVVTPEAFHHTGEAIVTVPLGFRMAMPQNFCAIVHTPRRQLGRYRVVTGLIDSGYRGTVSAVLILSKENCRFAPGALQAHISIHELSDSTPALTEPRAPKTTAPTVANLNGRFALYTGAPDPIPGHPGVETEGEVFLPKRAEDAGTDIAVVMPVEIPPGDYALIQPSYRSLLDDANAEAVYVLGRSSLNNRGLIVAPTRWLPGRACVLCIHNITDVTAFLGAGTKVAQVVNMRHPSLCGVPVENIDSGGVYAATPHQHPARPSPTGTLPPRVKFTNTFDADAPGSARGLGGFGSTDALLASMRVSGANV</sequence>
<dbReference type="GeneID" id="80537022"/>
<keyword evidence="3" id="KW-0460">Magnesium</keyword>
<evidence type="ECO:0000259" key="5">
    <source>
        <dbReference type="Pfam" id="PF00692"/>
    </source>
</evidence>
<name>A0ABX6WM37_9ALPH</name>
<evidence type="ECO:0000256" key="2">
    <source>
        <dbReference type="ARBA" id="ARBA00022801"/>
    </source>
</evidence>
<dbReference type="InterPro" id="IPR034745">
    <property type="entry name" value="HSV_DUT"/>
</dbReference>
<protein>
    <submittedName>
        <fullName evidence="6">Deoxyuridine triphosphatase</fullName>
    </submittedName>
</protein>
<proteinExistence type="inferred from homology"/>
<evidence type="ECO:0000256" key="3">
    <source>
        <dbReference type="ARBA" id="ARBA00022842"/>
    </source>
</evidence>
<evidence type="ECO:0000256" key="1">
    <source>
        <dbReference type="ARBA" id="ARBA00022723"/>
    </source>
</evidence>
<keyword evidence="4" id="KW-0546">Nucleotide metabolism</keyword>